<dbReference type="InterPro" id="IPR051049">
    <property type="entry name" value="Dienelactone_hydrolase-like"/>
</dbReference>
<sequence length="247" mass="28304">MQVEHQEIIISTPNGEMPVFVCSPVQNSRKPAVMLLMEAFGLTQHIKNVAVRIAKEGYVVITPDLYYRELPNNKFGYDEVEEATAMMWQLDFGKPMEDDIEATLTYIKSRKDVYPDRVGVTGFCLGGGLTFFTATKFSSKIALAAPFYGMVFDEWIEAVTNITIPVYLFFGEIDPFIKSDRVKQIESRFKELGKNYKLKVYPNAEHGFFCHERSSYNASAAADSWHELVEFFRQHLQVKVPENNRVK</sequence>
<dbReference type="SUPFAM" id="SSF53474">
    <property type="entry name" value="alpha/beta-Hydrolases"/>
    <property type="match status" value="1"/>
</dbReference>
<dbReference type="Pfam" id="PF01738">
    <property type="entry name" value="DLH"/>
    <property type="match status" value="1"/>
</dbReference>
<dbReference type="InterPro" id="IPR002925">
    <property type="entry name" value="Dienelactn_hydro"/>
</dbReference>
<reference evidence="2" key="1">
    <citation type="submission" date="2020-10" db="EMBL/GenBank/DDBJ databases">
        <authorList>
            <person name="Castelo-Branco R."/>
            <person name="Eusebio N."/>
            <person name="Adriana R."/>
            <person name="Vieira A."/>
            <person name="Brugerolle De Fraissinette N."/>
            <person name="Rezende De Castro R."/>
            <person name="Schneider M.P."/>
            <person name="Vasconcelos V."/>
            <person name="Leao P.N."/>
        </authorList>
    </citation>
    <scope>NUCLEOTIDE SEQUENCE</scope>
    <source>
        <strain evidence="2">LEGE 07157</strain>
    </source>
</reference>
<dbReference type="Proteomes" id="UP000654482">
    <property type="component" value="Unassembled WGS sequence"/>
</dbReference>
<keyword evidence="2" id="KW-0378">Hydrolase</keyword>
<dbReference type="PANTHER" id="PTHR46623">
    <property type="entry name" value="CARBOXYMETHYLENEBUTENOLIDASE-RELATED"/>
    <property type="match status" value="1"/>
</dbReference>
<feature type="domain" description="Dienelactone hydrolase" evidence="1">
    <location>
        <begin position="18"/>
        <end position="235"/>
    </location>
</feature>
<evidence type="ECO:0000259" key="1">
    <source>
        <dbReference type="Pfam" id="PF01738"/>
    </source>
</evidence>
<dbReference type="EMBL" id="JADEWZ010000002">
    <property type="protein sequence ID" value="MBE9114639.1"/>
    <property type="molecule type" value="Genomic_DNA"/>
</dbReference>
<accession>A0A8J7DNI2</accession>
<dbReference type="AlphaFoldDB" id="A0A8J7DNI2"/>
<proteinExistence type="predicted"/>
<evidence type="ECO:0000313" key="3">
    <source>
        <dbReference type="Proteomes" id="UP000654482"/>
    </source>
</evidence>
<dbReference type="PANTHER" id="PTHR46623:SF6">
    <property type="entry name" value="ALPHA_BETA-HYDROLASES SUPERFAMILY PROTEIN"/>
    <property type="match status" value="1"/>
</dbReference>
<dbReference type="GO" id="GO:0016787">
    <property type="term" value="F:hydrolase activity"/>
    <property type="evidence" value="ECO:0007669"/>
    <property type="project" value="UniProtKB-KW"/>
</dbReference>
<keyword evidence="3" id="KW-1185">Reference proteome</keyword>
<gene>
    <name evidence="2" type="ORF">IQ249_01895</name>
</gene>
<organism evidence="2 3">
    <name type="scientific">Lusitaniella coriacea LEGE 07157</name>
    <dbReference type="NCBI Taxonomy" id="945747"/>
    <lineage>
        <taxon>Bacteria</taxon>
        <taxon>Bacillati</taxon>
        <taxon>Cyanobacteriota</taxon>
        <taxon>Cyanophyceae</taxon>
        <taxon>Spirulinales</taxon>
        <taxon>Lusitaniellaceae</taxon>
        <taxon>Lusitaniella</taxon>
    </lineage>
</organism>
<comment type="caution">
    <text evidence="2">The sequence shown here is derived from an EMBL/GenBank/DDBJ whole genome shotgun (WGS) entry which is preliminary data.</text>
</comment>
<dbReference type="InterPro" id="IPR029058">
    <property type="entry name" value="AB_hydrolase_fold"/>
</dbReference>
<dbReference type="Gene3D" id="3.40.50.1820">
    <property type="entry name" value="alpha/beta hydrolase"/>
    <property type="match status" value="1"/>
</dbReference>
<protein>
    <submittedName>
        <fullName evidence="2">Dienelactone hydrolase family protein</fullName>
    </submittedName>
</protein>
<evidence type="ECO:0000313" key="2">
    <source>
        <dbReference type="EMBL" id="MBE9114639.1"/>
    </source>
</evidence>
<name>A0A8J7DNI2_9CYAN</name>